<accession>A0A540W0E5</accession>
<protein>
    <submittedName>
        <fullName evidence="3">Helix-turn-helix domain-containing protein</fullName>
    </submittedName>
</protein>
<evidence type="ECO:0000256" key="1">
    <source>
        <dbReference type="SAM" id="MobiDB-lite"/>
    </source>
</evidence>
<dbReference type="OrthoDB" id="3688891at2"/>
<dbReference type="RefSeq" id="WP_141633173.1">
    <property type="nucleotide sequence ID" value="NZ_VIGB01000003.1"/>
</dbReference>
<reference evidence="3 4" key="1">
    <citation type="submission" date="2019-06" db="EMBL/GenBank/DDBJ databases">
        <title>Description of Kitasatospora acidophila sp. nov. isolated from pine grove soil, and reclassification of Streptomyces novaecaesareae to Kitasatospora novaeceasareae comb. nov.</title>
        <authorList>
            <person name="Kim M.J."/>
        </authorList>
    </citation>
    <scope>NUCLEOTIDE SEQUENCE [LARGE SCALE GENOMIC DNA]</scope>
    <source>
        <strain evidence="3 4">MMS16-CNU292</strain>
    </source>
</reference>
<feature type="region of interest" description="Disordered" evidence="1">
    <location>
        <begin position="64"/>
        <end position="165"/>
    </location>
</feature>
<keyword evidence="2" id="KW-0812">Transmembrane</keyword>
<sequence length="485" mass="48961">MREAAGNPTYRALATTAGFGATTLSDAAGGVRQPSLEVTLAYVGACGGDVAAWEQRWRELNRTLEEQRAGAKHEDADEPEAQAGEPAPAGSDTPSADAPSTDAPSTEPLAPDAPAPDASSATAAAPGAAEPDAPSAEAPAPGAAEPDGDGDSPESNGHPGAPARPMWRRPVTIAAVAVIALIATLLVTRPPIMEDAKAQESTPSACGPVPPPAATGAGSSDFVGITYGDGAHVRTGASRNSPTIRTIPAGCQLHFTGYCLGDVIYDSHGASADMRWFELYGGGVIASAIIHGNPPNAMAPSQCPADRPMPDAISLNMMRTADASDTVRLWATGTNLGIVGFAARYVTPSIPPSASPTARSTAGSSPVAGTTGQPTPTGNAAPAAPTWHHLDVINSDTNAFSYPWRLGPLSGTEQPGNPGTAIAVIAVACLGGDGPTDVTDVRLVPAPSSTDPAQQLPSPPQQIKLSAAEQITASHAACRYPDVNG</sequence>
<feature type="region of interest" description="Disordered" evidence="1">
    <location>
        <begin position="350"/>
        <end position="384"/>
    </location>
</feature>
<feature type="region of interest" description="Disordered" evidence="1">
    <location>
        <begin position="197"/>
        <end position="217"/>
    </location>
</feature>
<feature type="transmembrane region" description="Helical" evidence="2">
    <location>
        <begin position="171"/>
        <end position="188"/>
    </location>
</feature>
<feature type="compositionally biased region" description="Low complexity" evidence="1">
    <location>
        <begin position="81"/>
        <end position="90"/>
    </location>
</feature>
<feature type="compositionally biased region" description="Low complexity" evidence="1">
    <location>
        <begin position="355"/>
        <end position="384"/>
    </location>
</feature>
<feature type="compositionally biased region" description="Basic and acidic residues" evidence="1">
    <location>
        <begin position="64"/>
        <end position="75"/>
    </location>
</feature>
<keyword evidence="4" id="KW-1185">Reference proteome</keyword>
<evidence type="ECO:0000313" key="4">
    <source>
        <dbReference type="Proteomes" id="UP000319103"/>
    </source>
</evidence>
<dbReference type="AlphaFoldDB" id="A0A540W0E5"/>
<evidence type="ECO:0000256" key="2">
    <source>
        <dbReference type="SAM" id="Phobius"/>
    </source>
</evidence>
<dbReference type="Proteomes" id="UP000319103">
    <property type="component" value="Unassembled WGS sequence"/>
</dbReference>
<comment type="caution">
    <text evidence="3">The sequence shown here is derived from an EMBL/GenBank/DDBJ whole genome shotgun (WGS) entry which is preliminary data.</text>
</comment>
<dbReference type="EMBL" id="VIGB01000003">
    <property type="protein sequence ID" value="TQF02480.1"/>
    <property type="molecule type" value="Genomic_DNA"/>
</dbReference>
<name>A0A540W0E5_9ACTN</name>
<proteinExistence type="predicted"/>
<feature type="compositionally biased region" description="Low complexity" evidence="1">
    <location>
        <begin position="107"/>
        <end position="145"/>
    </location>
</feature>
<organism evidence="3 4">
    <name type="scientific">Kitasatospora acidiphila</name>
    <dbReference type="NCBI Taxonomy" id="2567942"/>
    <lineage>
        <taxon>Bacteria</taxon>
        <taxon>Bacillati</taxon>
        <taxon>Actinomycetota</taxon>
        <taxon>Actinomycetes</taxon>
        <taxon>Kitasatosporales</taxon>
        <taxon>Streptomycetaceae</taxon>
        <taxon>Kitasatospora</taxon>
    </lineage>
</organism>
<keyword evidence="2" id="KW-1133">Transmembrane helix</keyword>
<keyword evidence="2" id="KW-0472">Membrane</keyword>
<gene>
    <name evidence="3" type="ORF">E6W39_09600</name>
</gene>
<evidence type="ECO:0000313" key="3">
    <source>
        <dbReference type="EMBL" id="TQF02480.1"/>
    </source>
</evidence>